<comment type="function">
    <text evidence="8">Has omega-amidase activity. The role of omega-amidase is to remove potentially toxic intermediates by converting 2-oxoglutaramate and 2-oxosuccinamate to biologically useful 2-oxoglutarate and oxaloacetate, respectively.</text>
</comment>
<dbReference type="PANTHER" id="PTHR23088:SF30">
    <property type="entry name" value="OMEGA-AMIDASE NIT2"/>
    <property type="match status" value="1"/>
</dbReference>
<evidence type="ECO:0000256" key="7">
    <source>
        <dbReference type="ARBA" id="ARBA00048745"/>
    </source>
</evidence>
<keyword evidence="9" id="KW-0472">Membrane</keyword>
<evidence type="ECO:0000256" key="6">
    <source>
        <dbReference type="ARBA" id="ARBA00041576"/>
    </source>
</evidence>
<keyword evidence="12" id="KW-1185">Reference proteome</keyword>
<keyword evidence="3" id="KW-0378">Hydrolase</keyword>
<dbReference type="GO" id="GO:0005739">
    <property type="term" value="C:mitochondrion"/>
    <property type="evidence" value="ECO:0007669"/>
    <property type="project" value="TreeGrafter"/>
</dbReference>
<evidence type="ECO:0000259" key="10">
    <source>
        <dbReference type="PROSITE" id="PS50263"/>
    </source>
</evidence>
<comment type="caution">
    <text evidence="11">The sequence shown here is derived from an EMBL/GenBank/DDBJ whole genome shotgun (WGS) entry which is preliminary data.</text>
</comment>
<proteinExistence type="inferred from homology"/>
<dbReference type="InterPro" id="IPR003010">
    <property type="entry name" value="C-N_Hydrolase"/>
</dbReference>
<dbReference type="InterPro" id="IPR036526">
    <property type="entry name" value="C-N_Hydrolase_sf"/>
</dbReference>
<comment type="subunit">
    <text evidence="2">Homodimer.</text>
</comment>
<gene>
    <name evidence="11" type="ORF">GDO86_002860</name>
</gene>
<dbReference type="GO" id="GO:0006528">
    <property type="term" value="P:asparagine metabolic process"/>
    <property type="evidence" value="ECO:0007669"/>
    <property type="project" value="TreeGrafter"/>
</dbReference>
<feature type="transmembrane region" description="Helical" evidence="9">
    <location>
        <begin position="230"/>
        <end position="247"/>
    </location>
</feature>
<comment type="similarity">
    <text evidence="1">Belongs to the carbon-nitrogen hydrolase superfamily. NIT1/NIT2 family.</text>
</comment>
<dbReference type="GO" id="GO:0006541">
    <property type="term" value="P:glutamine metabolic process"/>
    <property type="evidence" value="ECO:0007669"/>
    <property type="project" value="TreeGrafter"/>
</dbReference>
<sequence length="432" mass="48330">MIKEAAQKGAQIVALPECFNSPYGTKYFPEYAEKIPGESTCMLSDVAKECGIYLIGGSIPEEDSGKLYNTCAVYGPDGRLLVKHRKVHLFDINVPGKIRFQESETLCPGDNLTVFDTPYCKVGVGICYDIRFAEMAQIYAQKGCQLLIYPGAFNMTTGPAHWELLQRARALDNQVYVATASPARDEKATYVAWGHSTIVSPWGDVIAKAGSEEATVFADIGLAMHRSKRTFWWVFLIILALCTDLFGRTDAGYFDDDDEEEEGAPRERITVAATENGNKIGQHDLLNSEISAHGGDRTGVSLRVILRRMYEHLSHRNEKHFIVISAITAAGIIFLVVAFFYLAGTLKYLKMRLCPEELTVYLTHTTYQCLYDCGGNRNARRKPTQARGEHTNSLQMCPRVELNSGLQRCKICKSQLLAQWRQCGNIEKLIRL</sequence>
<feature type="transmembrane region" description="Helical" evidence="9">
    <location>
        <begin position="321"/>
        <end position="343"/>
    </location>
</feature>
<dbReference type="OrthoDB" id="10250282at2759"/>
<dbReference type="GO" id="GO:0050152">
    <property type="term" value="F:omega-amidase activity"/>
    <property type="evidence" value="ECO:0007669"/>
    <property type="project" value="UniProtKB-EC"/>
</dbReference>
<comment type="catalytic activity">
    <reaction evidence="7">
        <text>2-oxosuccinamate + H2O = oxaloacetate + NH4(+)</text>
        <dbReference type="Rhea" id="RHEA:59412"/>
        <dbReference type="ChEBI" id="CHEBI:15377"/>
        <dbReference type="ChEBI" id="CHEBI:16452"/>
        <dbReference type="ChEBI" id="CHEBI:28938"/>
        <dbReference type="ChEBI" id="CHEBI:57735"/>
        <dbReference type="EC" id="3.5.1.3"/>
    </reaction>
    <physiologicalReaction direction="left-to-right" evidence="7">
        <dbReference type="Rhea" id="RHEA:59413"/>
    </physiologicalReaction>
</comment>
<feature type="domain" description="CN hydrolase" evidence="10">
    <location>
        <begin position="1"/>
        <end position="222"/>
    </location>
</feature>
<dbReference type="EC" id="3.5.1.3" evidence="5"/>
<keyword evidence="9" id="KW-1133">Transmembrane helix</keyword>
<dbReference type="SUPFAM" id="SSF56317">
    <property type="entry name" value="Carbon-nitrogen hydrolase"/>
    <property type="match status" value="1"/>
</dbReference>
<organism evidence="11 12">
    <name type="scientific">Hymenochirus boettgeri</name>
    <name type="common">Congo dwarf clawed frog</name>
    <dbReference type="NCBI Taxonomy" id="247094"/>
    <lineage>
        <taxon>Eukaryota</taxon>
        <taxon>Metazoa</taxon>
        <taxon>Chordata</taxon>
        <taxon>Craniata</taxon>
        <taxon>Vertebrata</taxon>
        <taxon>Euteleostomi</taxon>
        <taxon>Amphibia</taxon>
        <taxon>Batrachia</taxon>
        <taxon>Anura</taxon>
        <taxon>Pipoidea</taxon>
        <taxon>Pipidae</taxon>
        <taxon>Pipinae</taxon>
        <taxon>Hymenochirus</taxon>
    </lineage>
</organism>
<dbReference type="AlphaFoldDB" id="A0A8T2K1X6"/>
<evidence type="ECO:0000256" key="2">
    <source>
        <dbReference type="ARBA" id="ARBA00011738"/>
    </source>
</evidence>
<keyword evidence="9" id="KW-0812">Transmembrane</keyword>
<evidence type="ECO:0000256" key="9">
    <source>
        <dbReference type="SAM" id="Phobius"/>
    </source>
</evidence>
<evidence type="ECO:0000256" key="5">
    <source>
        <dbReference type="ARBA" id="ARBA00039118"/>
    </source>
</evidence>
<accession>A0A8T2K1X6</accession>
<reference evidence="11" key="1">
    <citation type="thesis" date="2020" institute="ProQuest LLC" country="789 East Eisenhower Parkway, Ann Arbor, MI, USA">
        <title>Comparative Genomics and Chromosome Evolution.</title>
        <authorList>
            <person name="Mudd A.B."/>
        </authorList>
    </citation>
    <scope>NUCLEOTIDE SEQUENCE</scope>
    <source>
        <strain evidence="11">Female2</strain>
        <tissue evidence="11">Blood</tissue>
    </source>
</reference>
<evidence type="ECO:0000256" key="1">
    <source>
        <dbReference type="ARBA" id="ARBA00010613"/>
    </source>
</evidence>
<dbReference type="GO" id="GO:0006107">
    <property type="term" value="P:oxaloacetate metabolic process"/>
    <property type="evidence" value="ECO:0007669"/>
    <property type="project" value="TreeGrafter"/>
</dbReference>
<dbReference type="PROSITE" id="PS50263">
    <property type="entry name" value="CN_HYDROLASE"/>
    <property type="match status" value="1"/>
</dbReference>
<dbReference type="InterPro" id="IPR045254">
    <property type="entry name" value="Nit1/2_C-N_Hydrolase"/>
</dbReference>
<dbReference type="Gene3D" id="3.60.110.10">
    <property type="entry name" value="Carbon-nitrogen hydrolase"/>
    <property type="match status" value="1"/>
</dbReference>
<comment type="catalytic activity">
    <reaction evidence="4">
        <text>2-oxoglutaramate + H2O = 2-oxoglutarate + NH4(+)</text>
        <dbReference type="Rhea" id="RHEA:32963"/>
        <dbReference type="ChEBI" id="CHEBI:15377"/>
        <dbReference type="ChEBI" id="CHEBI:16769"/>
        <dbReference type="ChEBI" id="CHEBI:16810"/>
        <dbReference type="ChEBI" id="CHEBI:28938"/>
        <dbReference type="EC" id="3.5.1.3"/>
    </reaction>
    <physiologicalReaction direction="left-to-right" evidence="4">
        <dbReference type="Rhea" id="RHEA:32964"/>
    </physiologicalReaction>
</comment>
<dbReference type="EMBL" id="JAACNH010000002">
    <property type="protein sequence ID" value="KAG8450368.1"/>
    <property type="molecule type" value="Genomic_DNA"/>
</dbReference>
<evidence type="ECO:0000256" key="4">
    <source>
        <dbReference type="ARBA" id="ARBA00036637"/>
    </source>
</evidence>
<evidence type="ECO:0000256" key="3">
    <source>
        <dbReference type="ARBA" id="ARBA00022801"/>
    </source>
</evidence>
<dbReference type="FunFam" id="3.60.110.10:FF:000002">
    <property type="entry name" value="Nitrilase family member 2"/>
    <property type="match status" value="1"/>
</dbReference>
<dbReference type="Pfam" id="PF00795">
    <property type="entry name" value="CN_hydrolase"/>
    <property type="match status" value="1"/>
</dbReference>
<evidence type="ECO:0000256" key="8">
    <source>
        <dbReference type="ARBA" id="ARBA00053824"/>
    </source>
</evidence>
<dbReference type="CDD" id="cd07572">
    <property type="entry name" value="nit"/>
    <property type="match status" value="1"/>
</dbReference>
<name>A0A8T2K1X6_9PIPI</name>
<dbReference type="Proteomes" id="UP000812440">
    <property type="component" value="Chromosome 2"/>
</dbReference>
<evidence type="ECO:0000313" key="12">
    <source>
        <dbReference type="Proteomes" id="UP000812440"/>
    </source>
</evidence>
<evidence type="ECO:0000313" key="11">
    <source>
        <dbReference type="EMBL" id="KAG8450368.1"/>
    </source>
</evidence>
<dbReference type="PANTHER" id="PTHR23088">
    <property type="entry name" value="NITRILASE-RELATED"/>
    <property type="match status" value="1"/>
</dbReference>
<protein>
    <recommendedName>
        <fullName evidence="5">omega-amidase</fullName>
        <ecNumber evidence="5">3.5.1.3</ecNumber>
    </recommendedName>
    <alternativeName>
        <fullName evidence="6">Nitrilase homolog 2</fullName>
    </alternativeName>
</protein>